<dbReference type="Proteomes" id="UP000472271">
    <property type="component" value="Chromosome 15"/>
</dbReference>
<dbReference type="GO" id="GO:0003690">
    <property type="term" value="F:double-stranded DNA binding"/>
    <property type="evidence" value="ECO:0007669"/>
    <property type="project" value="TreeGrafter"/>
</dbReference>
<dbReference type="InterPro" id="IPR046906">
    <property type="entry name" value="Mab-21_HhH/H2TH-like"/>
</dbReference>
<gene>
    <name evidence="5" type="primary">cgasa</name>
</gene>
<dbReference type="GO" id="GO:0003682">
    <property type="term" value="F:chromatin binding"/>
    <property type="evidence" value="ECO:0007669"/>
    <property type="project" value="TreeGrafter"/>
</dbReference>
<dbReference type="SMART" id="SM01265">
    <property type="entry name" value="Mab-21"/>
    <property type="match status" value="1"/>
</dbReference>
<feature type="domain" description="Mab-21-like nucleotidyltransferase" evidence="3">
    <location>
        <begin position="272"/>
        <end position="445"/>
    </location>
</feature>
<protein>
    <submittedName>
        <fullName evidence="5">Cyclic GMP-AMP synthase</fullName>
    </submittedName>
</protein>
<dbReference type="GO" id="GO:0002218">
    <property type="term" value="P:activation of innate immune response"/>
    <property type="evidence" value="ECO:0007669"/>
    <property type="project" value="TreeGrafter"/>
</dbReference>
<feature type="compositionally biased region" description="Polar residues" evidence="2">
    <location>
        <begin position="67"/>
        <end position="84"/>
    </location>
</feature>
<sequence length="574" mass="65200">MSGRGRPRKAQSPETKSAGSKTTAKEFKHVSLPESPQKEEKLSDTTEERKPKKREPKEVNHTEKKTFAQTAQRGKTTHYLTETPSAKLCAGRAKSPEETREEMRRQKIPKETTKTSMKVKACTEREISPQQSSDVGLETAMDKKTKSIKAAKVKACGVRAESPELLATEETKKLLKTPEDTIKAKVQGRKAKLVDGKMQQKIPEDHPEADTTDKADMNTILLTTLEKLKIKMNDKSEASQVINRIIKQIVEHLKNNTCCFTEVQEPLRTGSYYENLKISNPDEFDVMLPFPVERVDIKPFGDDGAFYSVTLPRGKNPLKKFQPESNPLSANEMLKEFREEVKKSIKNFPGVEVSKKKKGCPAVTLNVTVESAIISLDVVLSLMVKSSWPSFTKDGLPIESWLGRKVKQTFKFMPYYLVPKYEGKGTTEYIWRVSFSHVEKAILKNHGSEKTCCEKDGDRCCRKDCLKLLKHLLSLLKSENSSYDKFCSYHAKTTFLHACCSRTKDSEWAFTNLSQCFQLLLKDFESHLERGQLNNFFIPTQNLLSGPGQRSCKSLALRIREEREKGFPIFTKIH</sequence>
<proteinExistence type="inferred from homology"/>
<feature type="compositionally biased region" description="Basic and acidic residues" evidence="2">
    <location>
        <begin position="94"/>
        <end position="113"/>
    </location>
</feature>
<dbReference type="InParanoid" id="A0A673C1R4"/>
<dbReference type="Pfam" id="PF20266">
    <property type="entry name" value="Mab-21_C"/>
    <property type="match status" value="1"/>
</dbReference>
<evidence type="ECO:0000256" key="1">
    <source>
        <dbReference type="ARBA" id="ARBA00008307"/>
    </source>
</evidence>
<evidence type="ECO:0000313" key="5">
    <source>
        <dbReference type="Ensembl" id="ENSSORP00005049186.1"/>
    </source>
</evidence>
<dbReference type="FunFam" id="1.10.1410.40:FF:000007">
    <property type="entry name" value="Cyclic GMP-AMP synthase"/>
    <property type="match status" value="1"/>
</dbReference>
<dbReference type="GO" id="GO:2000042">
    <property type="term" value="P:negative regulation of double-strand break repair via homologous recombination"/>
    <property type="evidence" value="ECO:0007669"/>
    <property type="project" value="TreeGrafter"/>
</dbReference>
<dbReference type="FunCoup" id="A0A673C1R4">
    <property type="interactions" value="427"/>
</dbReference>
<accession>A0A673C1R4</accession>
<dbReference type="GO" id="GO:0061501">
    <property type="term" value="F:2',3'-cyclic GMP-AMP synthase activity"/>
    <property type="evidence" value="ECO:0007669"/>
    <property type="project" value="TreeGrafter"/>
</dbReference>
<dbReference type="Gene3D" id="3.30.460.90">
    <property type="match status" value="1"/>
</dbReference>
<keyword evidence="6" id="KW-1185">Reference proteome</keyword>
<feature type="compositionally biased region" description="Polar residues" evidence="2">
    <location>
        <begin position="12"/>
        <end position="22"/>
    </location>
</feature>
<dbReference type="PANTHER" id="PTHR10656:SF35">
    <property type="entry name" value="CYCLIC GMP-AMP SYNTHASE"/>
    <property type="match status" value="1"/>
</dbReference>
<dbReference type="GO" id="GO:0035861">
    <property type="term" value="C:site of double-strand break"/>
    <property type="evidence" value="ECO:0007669"/>
    <property type="project" value="TreeGrafter"/>
</dbReference>
<reference evidence="5" key="3">
    <citation type="submission" date="2025-09" db="UniProtKB">
        <authorList>
            <consortium name="Ensembl"/>
        </authorList>
    </citation>
    <scope>IDENTIFICATION</scope>
</reference>
<organism evidence="5 6">
    <name type="scientific">Sphaeramia orbicularis</name>
    <name type="common">orbiculate cardinalfish</name>
    <dbReference type="NCBI Taxonomy" id="375764"/>
    <lineage>
        <taxon>Eukaryota</taxon>
        <taxon>Metazoa</taxon>
        <taxon>Chordata</taxon>
        <taxon>Craniata</taxon>
        <taxon>Vertebrata</taxon>
        <taxon>Euteleostomi</taxon>
        <taxon>Actinopterygii</taxon>
        <taxon>Neopterygii</taxon>
        <taxon>Teleostei</taxon>
        <taxon>Neoteleostei</taxon>
        <taxon>Acanthomorphata</taxon>
        <taxon>Gobiaria</taxon>
        <taxon>Kurtiformes</taxon>
        <taxon>Apogonoidei</taxon>
        <taxon>Apogonidae</taxon>
        <taxon>Apogoninae</taxon>
        <taxon>Sphaeramia</taxon>
    </lineage>
</organism>
<feature type="compositionally biased region" description="Basic and acidic residues" evidence="2">
    <location>
        <begin position="23"/>
        <end position="66"/>
    </location>
</feature>
<comment type="similarity">
    <text evidence="1">Belongs to the mab-21 family.</text>
</comment>
<dbReference type="InterPro" id="IPR024810">
    <property type="entry name" value="MAB21L/cGLR"/>
</dbReference>
<dbReference type="InterPro" id="IPR046903">
    <property type="entry name" value="Mab-21-like_nuc_Trfase"/>
</dbReference>
<dbReference type="GO" id="GO:0006974">
    <property type="term" value="P:DNA damage response"/>
    <property type="evidence" value="ECO:0007669"/>
    <property type="project" value="TreeGrafter"/>
</dbReference>
<evidence type="ECO:0000259" key="4">
    <source>
        <dbReference type="Pfam" id="PF20266"/>
    </source>
</evidence>
<dbReference type="AlphaFoldDB" id="A0A673C1R4"/>
<name>A0A673C1R4_9TELE</name>
<reference evidence="5" key="1">
    <citation type="submission" date="2019-06" db="EMBL/GenBank/DDBJ databases">
        <authorList>
            <consortium name="Wellcome Sanger Institute Data Sharing"/>
        </authorList>
    </citation>
    <scope>NUCLEOTIDE SEQUENCE [LARGE SCALE GENOMIC DNA]</scope>
</reference>
<dbReference type="Pfam" id="PF03281">
    <property type="entry name" value="Mab-21"/>
    <property type="match status" value="1"/>
</dbReference>
<dbReference type="GO" id="GO:0032481">
    <property type="term" value="P:positive regulation of type I interferon production"/>
    <property type="evidence" value="ECO:0007669"/>
    <property type="project" value="TreeGrafter"/>
</dbReference>
<dbReference type="GO" id="GO:0071360">
    <property type="term" value="P:cellular response to exogenous dsRNA"/>
    <property type="evidence" value="ECO:0007669"/>
    <property type="project" value="TreeGrafter"/>
</dbReference>
<dbReference type="Gene3D" id="1.10.1410.40">
    <property type="match status" value="1"/>
</dbReference>
<dbReference type="GO" id="GO:0038001">
    <property type="term" value="P:paracrine signaling"/>
    <property type="evidence" value="ECO:0007669"/>
    <property type="project" value="TreeGrafter"/>
</dbReference>
<dbReference type="GO" id="GO:0002230">
    <property type="term" value="P:positive regulation of defense response to virus by host"/>
    <property type="evidence" value="ECO:0007669"/>
    <property type="project" value="TreeGrafter"/>
</dbReference>
<dbReference type="Ensembl" id="ENSSORT00005050384.1">
    <property type="protein sequence ID" value="ENSSORP00005049186.1"/>
    <property type="gene ID" value="ENSSORG00005022347.1"/>
</dbReference>
<dbReference type="GO" id="GO:0005634">
    <property type="term" value="C:nucleus"/>
    <property type="evidence" value="ECO:0007669"/>
    <property type="project" value="TreeGrafter"/>
</dbReference>
<evidence type="ECO:0000256" key="2">
    <source>
        <dbReference type="SAM" id="MobiDB-lite"/>
    </source>
</evidence>
<reference evidence="5" key="2">
    <citation type="submission" date="2025-08" db="UniProtKB">
        <authorList>
            <consortium name="Ensembl"/>
        </authorList>
    </citation>
    <scope>IDENTIFICATION</scope>
</reference>
<evidence type="ECO:0000259" key="3">
    <source>
        <dbReference type="Pfam" id="PF03281"/>
    </source>
</evidence>
<dbReference type="GO" id="GO:0005829">
    <property type="term" value="C:cytosol"/>
    <property type="evidence" value="ECO:0007669"/>
    <property type="project" value="TreeGrafter"/>
</dbReference>
<feature type="region of interest" description="Disordered" evidence="2">
    <location>
        <begin position="1"/>
        <end position="137"/>
    </location>
</feature>
<feature type="domain" description="Mab-21-like HhH/H2TH-like" evidence="4">
    <location>
        <begin position="461"/>
        <end position="559"/>
    </location>
</feature>
<dbReference type="PANTHER" id="PTHR10656">
    <property type="entry name" value="CELL FATE DETERMINING PROTEIN MAB21-RELATED"/>
    <property type="match status" value="1"/>
</dbReference>
<evidence type="ECO:0000313" key="6">
    <source>
        <dbReference type="Proteomes" id="UP000472271"/>
    </source>
</evidence>